<dbReference type="InterPro" id="IPR001509">
    <property type="entry name" value="Epimerase_deHydtase"/>
</dbReference>
<dbReference type="EMBL" id="JACIEM010000002">
    <property type="protein sequence ID" value="MBB4003081.1"/>
    <property type="molecule type" value="Genomic_DNA"/>
</dbReference>
<feature type="domain" description="NAD-dependent epimerase/dehydratase" evidence="1">
    <location>
        <begin position="3"/>
        <end position="232"/>
    </location>
</feature>
<dbReference type="InterPro" id="IPR036291">
    <property type="entry name" value="NAD(P)-bd_dom_sf"/>
</dbReference>
<sequence length="312" mass="32191">MRVLVTGATGFVGRNLIESLTAAGDEIHAVVRKADHRLGCPVTLVDDSLDAAACGKAARDSGAEIVVNLLAAGVDPTDRDTERLVAANALFPARLARAAADAGVKAFVHLGSSAEYAPGPEGERLSETAPVETERLYGATKAAGSILARSVGEAGSLPTAVLRAFNMFGAGEKPHRLFPAVAGRLARGETVDLSAGTQVRDFLSVEDACAAIRRMAAALLAGDARPGIYNLASGVPLTVAAFVSQLAEILAADPALLRFGVLPMRPDEIPTVVGATERLDAAIGPAIRTDLRTALAAAIGRLNLERTHHVDA</sequence>
<accession>A0A7W6HDA2</accession>
<name>A0A7W6HDA2_9HYPH</name>
<protein>
    <submittedName>
        <fullName evidence="2">Nucleoside-diphosphate-sugar epimerase</fullName>
    </submittedName>
</protein>
<evidence type="ECO:0000313" key="3">
    <source>
        <dbReference type="Proteomes" id="UP000588647"/>
    </source>
</evidence>
<dbReference type="PANTHER" id="PTHR43245">
    <property type="entry name" value="BIFUNCTIONAL POLYMYXIN RESISTANCE PROTEIN ARNA"/>
    <property type="match status" value="1"/>
</dbReference>
<dbReference type="InterPro" id="IPR050177">
    <property type="entry name" value="Lipid_A_modif_metabolic_enz"/>
</dbReference>
<comment type="caution">
    <text evidence="2">The sequence shown here is derived from an EMBL/GenBank/DDBJ whole genome shotgun (WGS) entry which is preliminary data.</text>
</comment>
<dbReference type="Gene3D" id="3.40.50.720">
    <property type="entry name" value="NAD(P)-binding Rossmann-like Domain"/>
    <property type="match status" value="1"/>
</dbReference>
<organism evidence="2 3">
    <name type="scientific">Aurantimonas endophytica</name>
    <dbReference type="NCBI Taxonomy" id="1522175"/>
    <lineage>
        <taxon>Bacteria</taxon>
        <taxon>Pseudomonadati</taxon>
        <taxon>Pseudomonadota</taxon>
        <taxon>Alphaproteobacteria</taxon>
        <taxon>Hyphomicrobiales</taxon>
        <taxon>Aurantimonadaceae</taxon>
        <taxon>Aurantimonas</taxon>
    </lineage>
</organism>
<evidence type="ECO:0000259" key="1">
    <source>
        <dbReference type="Pfam" id="PF01370"/>
    </source>
</evidence>
<proteinExistence type="predicted"/>
<dbReference type="AlphaFoldDB" id="A0A7W6HDA2"/>
<dbReference type="RefSeq" id="WP_183207753.1">
    <property type="nucleotide sequence ID" value="NZ_JAAAMM010000002.1"/>
</dbReference>
<dbReference type="Pfam" id="PF01370">
    <property type="entry name" value="Epimerase"/>
    <property type="match status" value="1"/>
</dbReference>
<reference evidence="2 3" key="1">
    <citation type="submission" date="2020-08" db="EMBL/GenBank/DDBJ databases">
        <title>Genomic Encyclopedia of Type Strains, Phase IV (KMG-IV): sequencing the most valuable type-strain genomes for metagenomic binning, comparative biology and taxonomic classification.</title>
        <authorList>
            <person name="Goeker M."/>
        </authorList>
    </citation>
    <scope>NUCLEOTIDE SEQUENCE [LARGE SCALE GENOMIC DNA]</scope>
    <source>
        <strain evidence="2 3">DSM 103570</strain>
    </source>
</reference>
<dbReference type="PANTHER" id="PTHR43245:SF55">
    <property type="entry name" value="NAD(P)-BINDING DOMAIN-CONTAINING PROTEIN"/>
    <property type="match status" value="1"/>
</dbReference>
<evidence type="ECO:0000313" key="2">
    <source>
        <dbReference type="EMBL" id="MBB4003081.1"/>
    </source>
</evidence>
<gene>
    <name evidence="2" type="ORF">GGR03_002156</name>
</gene>
<dbReference type="Proteomes" id="UP000588647">
    <property type="component" value="Unassembled WGS sequence"/>
</dbReference>
<dbReference type="CDD" id="cd08946">
    <property type="entry name" value="SDR_e"/>
    <property type="match status" value="1"/>
</dbReference>
<keyword evidence="3" id="KW-1185">Reference proteome</keyword>
<dbReference type="SUPFAM" id="SSF51735">
    <property type="entry name" value="NAD(P)-binding Rossmann-fold domains"/>
    <property type="match status" value="1"/>
</dbReference>